<evidence type="ECO:0000313" key="3">
    <source>
        <dbReference type="EMBL" id="MEQ2237077.1"/>
    </source>
</evidence>
<accession>A0ABV0TVZ7</accession>
<sequence length="168" mass="18037">MASTAVKQASKIVPKTAAGGTAAAGASGGPPIMPLASPLMGKKKKPFLGMPAPLGYVPGLGRGATGFTTRSDIGPARDANDPVDDRHAPPGKRTVGDQMKKNQDDDDEDLNDTNYDEFNGYAGSLFSSGPYEKDDEEADAIYAALDKRMDERRKERRLRMKLEQNTHL</sequence>
<keyword evidence="4" id="KW-1185">Reference proteome</keyword>
<reference evidence="3 4" key="1">
    <citation type="submission" date="2021-06" db="EMBL/GenBank/DDBJ databases">
        <authorList>
            <person name="Palmer J.M."/>
        </authorList>
    </citation>
    <scope>NUCLEOTIDE SEQUENCE [LARGE SCALE GENOMIC DNA]</scope>
    <source>
        <strain evidence="4">if_2019</strain>
        <tissue evidence="3">Muscle</tissue>
    </source>
</reference>
<dbReference type="EMBL" id="JAHRIQ010048266">
    <property type="protein sequence ID" value="MEQ2237077.1"/>
    <property type="molecule type" value="Genomic_DNA"/>
</dbReference>
<dbReference type="Proteomes" id="UP001482620">
    <property type="component" value="Unassembled WGS sequence"/>
</dbReference>
<dbReference type="InterPro" id="IPR010491">
    <property type="entry name" value="PRP1_N"/>
</dbReference>
<comment type="caution">
    <text evidence="3">The sequence shown here is derived from an EMBL/GenBank/DDBJ whole genome shotgun (WGS) entry which is preliminary data.</text>
</comment>
<evidence type="ECO:0000259" key="2">
    <source>
        <dbReference type="Pfam" id="PF06424"/>
    </source>
</evidence>
<gene>
    <name evidence="3" type="primary">PRPF6_1</name>
    <name evidence="3" type="ORF">ILYODFUR_019300</name>
</gene>
<feature type="compositionally biased region" description="Basic and acidic residues" evidence="1">
    <location>
        <begin position="78"/>
        <end position="103"/>
    </location>
</feature>
<dbReference type="Pfam" id="PF06424">
    <property type="entry name" value="PRP1_N"/>
    <property type="match status" value="1"/>
</dbReference>
<name>A0ABV0TVZ7_9TELE</name>
<feature type="compositionally biased region" description="Low complexity" evidence="1">
    <location>
        <begin position="16"/>
        <end position="25"/>
    </location>
</feature>
<proteinExistence type="predicted"/>
<feature type="compositionally biased region" description="Acidic residues" evidence="1">
    <location>
        <begin position="104"/>
        <end position="115"/>
    </location>
</feature>
<protein>
    <submittedName>
        <fullName evidence="3">Pre-mRNA-processing factor 6</fullName>
    </submittedName>
</protein>
<evidence type="ECO:0000256" key="1">
    <source>
        <dbReference type="SAM" id="MobiDB-lite"/>
    </source>
</evidence>
<organism evidence="3 4">
    <name type="scientific">Ilyodon furcidens</name>
    <name type="common">goldbreast splitfin</name>
    <dbReference type="NCBI Taxonomy" id="33524"/>
    <lineage>
        <taxon>Eukaryota</taxon>
        <taxon>Metazoa</taxon>
        <taxon>Chordata</taxon>
        <taxon>Craniata</taxon>
        <taxon>Vertebrata</taxon>
        <taxon>Euteleostomi</taxon>
        <taxon>Actinopterygii</taxon>
        <taxon>Neopterygii</taxon>
        <taxon>Teleostei</taxon>
        <taxon>Neoteleostei</taxon>
        <taxon>Acanthomorphata</taxon>
        <taxon>Ovalentaria</taxon>
        <taxon>Atherinomorphae</taxon>
        <taxon>Cyprinodontiformes</taxon>
        <taxon>Goodeidae</taxon>
        <taxon>Ilyodon</taxon>
    </lineage>
</organism>
<feature type="domain" description="PRP1 splicing factor N-terminal" evidence="2">
    <location>
        <begin position="52"/>
        <end position="164"/>
    </location>
</feature>
<evidence type="ECO:0000313" key="4">
    <source>
        <dbReference type="Proteomes" id="UP001482620"/>
    </source>
</evidence>
<feature type="region of interest" description="Disordered" evidence="1">
    <location>
        <begin position="1"/>
        <end position="133"/>
    </location>
</feature>